<accession>A0A2S0KK82</accession>
<sequence>MSLGASVGGTGWNPQVLPVPEPLAELLPRRGLTPGGVVAVSGAMTLPVALLAAATASGATAALVGLPQLNLAMAADLGADLDRIAVIGPDSAGLNDCDRQWDRLEVAGVLLDGIDLVLVGVEHVTPSRARVLAGRARRQGATLLAVGPPDAWPGAGVRMHAQIAGYRHLPLRRNGYGRIGGLQVDVRAAGSGISPRGVRCELVVPGMGEEGALRLVGVEPEGGRIATPNRLRVAN</sequence>
<evidence type="ECO:0000313" key="2">
    <source>
        <dbReference type="Proteomes" id="UP000239814"/>
    </source>
</evidence>
<evidence type="ECO:0000313" key="1">
    <source>
        <dbReference type="EMBL" id="AVM02073.1"/>
    </source>
</evidence>
<evidence type="ECO:0008006" key="3">
    <source>
        <dbReference type="Google" id="ProtNLM"/>
    </source>
</evidence>
<organism evidence="1 2">
    <name type="scientific">Gordonia iterans</name>
    <dbReference type="NCBI Taxonomy" id="1004901"/>
    <lineage>
        <taxon>Bacteria</taxon>
        <taxon>Bacillati</taxon>
        <taxon>Actinomycetota</taxon>
        <taxon>Actinomycetes</taxon>
        <taxon>Mycobacteriales</taxon>
        <taxon>Gordoniaceae</taxon>
        <taxon>Gordonia</taxon>
    </lineage>
</organism>
<reference evidence="1 2" key="1">
    <citation type="submission" date="2018-03" db="EMBL/GenBank/DDBJ databases">
        <title>Characteristics and genome of n-alkane degrading marine bacteria Gordonia iterans isolated from crude oil contaminated in Tae-an, South Korea.</title>
        <authorList>
            <person name="Lee S.-S."/>
            <person name="Kim H."/>
        </authorList>
    </citation>
    <scope>NUCLEOTIDE SEQUENCE [LARGE SCALE GENOMIC DNA]</scope>
    <source>
        <strain evidence="1 2">Co17</strain>
    </source>
</reference>
<dbReference type="AlphaFoldDB" id="A0A2S0KK82"/>
<dbReference type="EMBL" id="CP027433">
    <property type="protein sequence ID" value="AVM02073.1"/>
    <property type="molecule type" value="Genomic_DNA"/>
</dbReference>
<name>A0A2S0KK82_9ACTN</name>
<protein>
    <recommendedName>
        <fullName evidence="3">Recombinase A</fullName>
    </recommendedName>
</protein>
<dbReference type="OrthoDB" id="4451283at2"/>
<dbReference type="Proteomes" id="UP000239814">
    <property type="component" value="Chromosome"/>
</dbReference>
<dbReference type="KEGG" id="git:C6V83_06770"/>
<proteinExistence type="predicted"/>
<keyword evidence="2" id="KW-1185">Reference proteome</keyword>
<gene>
    <name evidence="1" type="ORF">C6V83_06770</name>
</gene>